<sequence length="97" mass="10839">MLRKGRLNTGNKTNGIMLAILNSKSASRQAHLAIHNGVLIPTLMYGSENWVYQKKNGSKINAVEMLSLRNMCEVCLNGRCRNSDVEKQYGLKEDVVT</sequence>
<accession>A0A4C1VUV8</accession>
<dbReference type="EMBL" id="BGZK01000420">
    <property type="protein sequence ID" value="GBP42541.1"/>
    <property type="molecule type" value="Genomic_DNA"/>
</dbReference>
<gene>
    <name evidence="1" type="ORF">EVAR_81991_1</name>
</gene>
<keyword evidence="2" id="KW-1185">Reference proteome</keyword>
<name>A0A4C1VUV8_EUMVA</name>
<protein>
    <submittedName>
        <fullName evidence="1">Uncharacterized protein</fullName>
    </submittedName>
</protein>
<dbReference type="Proteomes" id="UP000299102">
    <property type="component" value="Unassembled WGS sequence"/>
</dbReference>
<dbReference type="OrthoDB" id="425681at2759"/>
<reference evidence="1 2" key="1">
    <citation type="journal article" date="2019" name="Commun. Biol.">
        <title>The bagworm genome reveals a unique fibroin gene that provides high tensile strength.</title>
        <authorList>
            <person name="Kono N."/>
            <person name="Nakamura H."/>
            <person name="Ohtoshi R."/>
            <person name="Tomita M."/>
            <person name="Numata K."/>
            <person name="Arakawa K."/>
        </authorList>
    </citation>
    <scope>NUCLEOTIDE SEQUENCE [LARGE SCALE GENOMIC DNA]</scope>
</reference>
<evidence type="ECO:0000313" key="2">
    <source>
        <dbReference type="Proteomes" id="UP000299102"/>
    </source>
</evidence>
<proteinExistence type="predicted"/>
<dbReference type="AlphaFoldDB" id="A0A4C1VUV8"/>
<comment type="caution">
    <text evidence="1">The sequence shown here is derived from an EMBL/GenBank/DDBJ whole genome shotgun (WGS) entry which is preliminary data.</text>
</comment>
<evidence type="ECO:0000313" key="1">
    <source>
        <dbReference type="EMBL" id="GBP42541.1"/>
    </source>
</evidence>
<organism evidence="1 2">
    <name type="scientific">Eumeta variegata</name>
    <name type="common">Bagworm moth</name>
    <name type="synonym">Eumeta japonica</name>
    <dbReference type="NCBI Taxonomy" id="151549"/>
    <lineage>
        <taxon>Eukaryota</taxon>
        <taxon>Metazoa</taxon>
        <taxon>Ecdysozoa</taxon>
        <taxon>Arthropoda</taxon>
        <taxon>Hexapoda</taxon>
        <taxon>Insecta</taxon>
        <taxon>Pterygota</taxon>
        <taxon>Neoptera</taxon>
        <taxon>Endopterygota</taxon>
        <taxon>Lepidoptera</taxon>
        <taxon>Glossata</taxon>
        <taxon>Ditrysia</taxon>
        <taxon>Tineoidea</taxon>
        <taxon>Psychidae</taxon>
        <taxon>Oiketicinae</taxon>
        <taxon>Eumeta</taxon>
    </lineage>
</organism>